<gene>
    <name evidence="1" type="ORF">SAMN05216197_104102</name>
</gene>
<proteinExistence type="predicted"/>
<protein>
    <submittedName>
        <fullName evidence="1">Uncharacterized protein</fullName>
    </submittedName>
</protein>
<dbReference type="RefSeq" id="WP_139214438.1">
    <property type="nucleotide sequence ID" value="NZ_FOHW01000004.1"/>
</dbReference>
<accession>A0A1I0AR38</accession>
<dbReference type="EMBL" id="FOHW01000004">
    <property type="protein sequence ID" value="SES95928.1"/>
    <property type="molecule type" value="Genomic_DNA"/>
</dbReference>
<dbReference type="AlphaFoldDB" id="A0A1I0AR38"/>
<evidence type="ECO:0000313" key="2">
    <source>
        <dbReference type="Proteomes" id="UP000182332"/>
    </source>
</evidence>
<dbReference type="OrthoDB" id="8890083at2"/>
<reference evidence="1 2" key="1">
    <citation type="submission" date="2016-10" db="EMBL/GenBank/DDBJ databases">
        <authorList>
            <person name="de Groot N.N."/>
        </authorList>
    </citation>
    <scope>NUCLEOTIDE SEQUENCE [LARGE SCALE GENOMIC DNA]</scope>
    <source>
        <strain evidence="1 2">DSM 11363</strain>
    </source>
</reference>
<sequence length="280" mass="32302">MKPLTMPHSPKEPYMKHAMLFAKPAILSFALLALISGCVKDYKVLTPPPDSEKVKIVMKVPAELEPKTLLAKYESTRCRMFVDLPTVSRMQFPGSNFQNSKFTRRGETDLYEAEVFVDGGGECEWQLNSIEFGVVYRIPNRFAKKVTAYYGGTVIVKFDGQHALFNTVDQFIEGPNLTIVKDFYPWVREAYELSYYDKSVNLAKEYESYRTYRAPDARNIYFEPVLHSDLVVTSTSLKKRFADEIVTTTFRYPDGTEESNRELEPDFKKMQKIRLKTEAK</sequence>
<name>A0A1I0AR38_9PSED</name>
<dbReference type="Proteomes" id="UP000182332">
    <property type="component" value="Unassembled WGS sequence"/>
</dbReference>
<organism evidence="1 2">
    <name type="scientific">Pseudomonas graminis</name>
    <dbReference type="NCBI Taxonomy" id="158627"/>
    <lineage>
        <taxon>Bacteria</taxon>
        <taxon>Pseudomonadati</taxon>
        <taxon>Pseudomonadota</taxon>
        <taxon>Gammaproteobacteria</taxon>
        <taxon>Pseudomonadales</taxon>
        <taxon>Pseudomonadaceae</taxon>
        <taxon>Pseudomonas</taxon>
    </lineage>
</organism>
<evidence type="ECO:0000313" key="1">
    <source>
        <dbReference type="EMBL" id="SES95928.1"/>
    </source>
</evidence>